<dbReference type="Proteomes" id="UP000202786">
    <property type="component" value="Segment"/>
</dbReference>
<dbReference type="RefSeq" id="YP_008059239.1">
    <property type="nucleotide sequence ID" value="NC_021328.1"/>
</dbReference>
<evidence type="ECO:0000313" key="2">
    <source>
        <dbReference type="Proteomes" id="UP000202786"/>
    </source>
</evidence>
<sequence>MTEKANPSINRPATAFHTAGAIGYGGHSSRSDPGFVVDGASPTEIAQQDGIDETQFDTFSETSSASSFGITIAPGEAFVFGSWIAKDTDTSLSLPSSSTTTVYVGWNKNGTNDVIIGTSSAFSNASGDTDLKIPLWTFTTDGSGVTSVTDERRIGYTIGETTVDGVLSVRDDIRLNDDDGQQFITVGSDSDELSITETGGTSFGKFRVLSREIELDTDGGFAEVLNGPIRAPSFEDSSGNTMMSNVAASGQVTLTSNNAVVDTGISAIDATFTLAIGIDDPDADTKVSGRLFWDDSSGTYKVELVENGTDVGNPTVNYDIIRVR</sequence>
<name>R4TGI8_9CAUD</name>
<dbReference type="OrthoDB" id="40625at10239"/>
<accession>R4TGI8</accession>
<reference evidence="1 2" key="1">
    <citation type="submission" date="2012-12" db="EMBL/GenBank/DDBJ databases">
        <authorList>
            <person name="Sencilo A."/>
            <person name="Jacobs-Sera D."/>
            <person name="Russell D.A."/>
            <person name="Ko C."/>
            <person name="Atanasova N."/>
            <person name="Osterlund E."/>
            <person name="Oksanen H.M."/>
            <person name="Bamford D.H."/>
            <person name="Hatfull G.F."/>
            <person name="Roine E."/>
            <person name="Hendrix R.W."/>
        </authorList>
    </citation>
    <scope>NUCLEOTIDE SEQUENCE [LARGE SCALE GENOMIC DNA]</scope>
</reference>
<gene>
    <name evidence="1" type="primary">31</name>
    <name evidence="1" type="ORF">HGTV1_31</name>
</gene>
<organism evidence="1 2">
    <name type="scientific">Halogranum tailed virus 1</name>
    <dbReference type="NCBI Taxonomy" id="1273749"/>
    <lineage>
        <taxon>Viruses</taxon>
        <taxon>Duplodnaviria</taxon>
        <taxon>Heunggongvirae</taxon>
        <taxon>Uroviricota</taxon>
        <taxon>Caudoviricetes</taxon>
        <taxon>Thumleimavirales</taxon>
        <taxon>Halomagnusviridae</taxon>
        <taxon>Hagravirus</taxon>
        <taxon>Hagravirus capitaneum</taxon>
        <taxon>Hagravirus HGTV1</taxon>
    </lineage>
</organism>
<dbReference type="KEGG" id="vg:16193957"/>
<evidence type="ECO:0000313" key="1">
    <source>
        <dbReference type="EMBL" id="AGM11361.1"/>
    </source>
</evidence>
<keyword evidence="2" id="KW-1185">Reference proteome</keyword>
<protein>
    <submittedName>
        <fullName evidence="1">Uncharacterized protein</fullName>
    </submittedName>
</protein>
<dbReference type="EMBL" id="KC292026">
    <property type="protein sequence ID" value="AGM11361.1"/>
    <property type="molecule type" value="Genomic_DNA"/>
</dbReference>
<dbReference type="GeneID" id="16193957"/>
<proteinExistence type="predicted"/>